<dbReference type="PROSITE" id="PS51729">
    <property type="entry name" value="GNAT_YJDJ"/>
    <property type="match status" value="1"/>
</dbReference>
<dbReference type="Gene3D" id="3.40.630.30">
    <property type="match status" value="1"/>
</dbReference>
<name>A0A7D7Q1L1_KOCVA</name>
<dbReference type="CDD" id="cd04301">
    <property type="entry name" value="NAT_SF"/>
    <property type="match status" value="1"/>
</dbReference>
<dbReference type="InterPro" id="IPR000182">
    <property type="entry name" value="GNAT_dom"/>
</dbReference>
<protein>
    <submittedName>
        <fullName evidence="3">Uncharacterized protein</fullName>
    </submittedName>
</protein>
<gene>
    <name evidence="3" type="ORF">CIB50_0000122</name>
</gene>
<dbReference type="PANTHER" id="PTHR31435:SF10">
    <property type="entry name" value="BSR4717 PROTEIN"/>
    <property type="match status" value="1"/>
</dbReference>
<evidence type="ECO:0000313" key="3">
    <source>
        <dbReference type="EMBL" id="QMS55441.1"/>
    </source>
</evidence>
<dbReference type="PROSITE" id="PS51186">
    <property type="entry name" value="GNAT"/>
    <property type="match status" value="1"/>
</dbReference>
<keyword evidence="4" id="KW-1185">Reference proteome</keyword>
<accession>A0A7D7Q1L1</accession>
<dbReference type="KEGG" id="kvr:CIB50_0000122"/>
<dbReference type="Proteomes" id="UP000216825">
    <property type="component" value="Chromosome"/>
</dbReference>
<feature type="domain" description="N-acetyltransferase" evidence="2">
    <location>
        <begin position="18"/>
        <end position="105"/>
    </location>
</feature>
<evidence type="ECO:0000259" key="1">
    <source>
        <dbReference type="PROSITE" id="PS51186"/>
    </source>
</evidence>
<dbReference type="RefSeq" id="WP_055085609.1">
    <property type="nucleotide sequence ID" value="NZ_CP059343.1"/>
</dbReference>
<dbReference type="Pfam" id="PF14542">
    <property type="entry name" value="Acetyltransf_CG"/>
    <property type="match status" value="1"/>
</dbReference>
<dbReference type="InterPro" id="IPR031165">
    <property type="entry name" value="GNAT_YJDJ"/>
</dbReference>
<dbReference type="GO" id="GO:0016747">
    <property type="term" value="F:acyltransferase activity, transferring groups other than amino-acyl groups"/>
    <property type="evidence" value="ECO:0007669"/>
    <property type="project" value="InterPro"/>
</dbReference>
<dbReference type="PANTHER" id="PTHR31435">
    <property type="entry name" value="PROTEIN NATD1"/>
    <property type="match status" value="1"/>
</dbReference>
<proteinExistence type="predicted"/>
<dbReference type="AlphaFoldDB" id="A0A7D7Q1L1"/>
<reference evidence="3 4" key="2">
    <citation type="submission" date="2020-07" db="EMBL/GenBank/DDBJ databases">
        <title>Genome of starter culture bacteria Kocuria salsicia reveals its technological properties and safety for usage in meat industry.</title>
        <authorList>
            <person name="Michael M."/>
            <person name="Konstantin K."/>
            <person name="Evgenii K."/>
            <person name="Galina S."/>
            <person name="Oksana K."/>
            <person name="Andrei L."/>
        </authorList>
    </citation>
    <scope>NUCLEOTIDE SEQUENCE [LARGE SCALE GENOMIC DNA]</scope>
    <source>
        <strain evidence="3 4">80</strain>
    </source>
</reference>
<dbReference type="EMBL" id="CP059343">
    <property type="protein sequence ID" value="QMS55441.1"/>
    <property type="molecule type" value="Genomic_DNA"/>
</dbReference>
<evidence type="ECO:0000259" key="2">
    <source>
        <dbReference type="PROSITE" id="PS51729"/>
    </source>
</evidence>
<dbReference type="InterPro" id="IPR016181">
    <property type="entry name" value="Acyl_CoA_acyltransferase"/>
</dbReference>
<organism evidence="3 4">
    <name type="scientific">Kocuria varians</name>
    <name type="common">Micrococcus varians</name>
    <dbReference type="NCBI Taxonomy" id="1272"/>
    <lineage>
        <taxon>Bacteria</taxon>
        <taxon>Bacillati</taxon>
        <taxon>Actinomycetota</taxon>
        <taxon>Actinomycetes</taxon>
        <taxon>Micrococcales</taxon>
        <taxon>Micrococcaceae</taxon>
        <taxon>Kocuria</taxon>
    </lineage>
</organism>
<reference evidence="4" key="1">
    <citation type="submission" date="2017-08" db="EMBL/GenBank/DDBJ databases">
        <title>Draft Genome Sequence of Kocuria varians 80.</title>
        <authorList>
            <person name="Minaev M."/>
            <person name="Kurbakov K.A."/>
            <person name="Solodovnikova G.I."/>
            <person name="Kuznetsova O.A."/>
            <person name="Lisitsyn A.B."/>
        </authorList>
    </citation>
    <scope>NUCLEOTIDE SEQUENCE [LARGE SCALE GENOMIC DNA]</scope>
    <source>
        <strain evidence="4">80</strain>
    </source>
</reference>
<sequence length="114" mass="12985">MTSENTPQVNTSPQLRIIPNHDASRYELWDGEQYIGFLGVEVLEDGTVDLQHTIVSEQFGRQGYARTLVTRVLDDYRERGVKVRATCSYVQDYMDRFPGYRDLLASTPAPGARD</sequence>
<dbReference type="SUPFAM" id="SSF55729">
    <property type="entry name" value="Acyl-CoA N-acyltransferases (Nat)"/>
    <property type="match status" value="1"/>
</dbReference>
<feature type="domain" description="N-acetyltransferase" evidence="1">
    <location>
        <begin position="1"/>
        <end position="110"/>
    </location>
</feature>
<evidence type="ECO:0000313" key="4">
    <source>
        <dbReference type="Proteomes" id="UP000216825"/>
    </source>
</evidence>
<dbReference type="InterPro" id="IPR045057">
    <property type="entry name" value="Gcn5-rel_NAT"/>
</dbReference>